<accession>A0A197KHC2</accession>
<feature type="region of interest" description="Disordered" evidence="1">
    <location>
        <begin position="115"/>
        <end position="139"/>
    </location>
</feature>
<gene>
    <name evidence="2" type="ORF">K457DRAFT_26816</name>
</gene>
<feature type="region of interest" description="Disordered" evidence="1">
    <location>
        <begin position="36"/>
        <end position="61"/>
    </location>
</feature>
<evidence type="ECO:0000313" key="3">
    <source>
        <dbReference type="Proteomes" id="UP000078512"/>
    </source>
</evidence>
<reference evidence="2 3" key="1">
    <citation type="submission" date="2016-05" db="EMBL/GenBank/DDBJ databases">
        <title>Genome sequencing reveals origins of a unique bacterial endosymbiosis in the earliest lineages of terrestrial Fungi.</title>
        <authorList>
            <consortium name="DOE Joint Genome Institute"/>
            <person name="Uehling J."/>
            <person name="Gryganskyi A."/>
            <person name="Hameed K."/>
            <person name="Tschaplinski T."/>
            <person name="Misztal P."/>
            <person name="Wu S."/>
            <person name="Desiro A."/>
            <person name="Vande Pol N."/>
            <person name="Du Z.-Y."/>
            <person name="Zienkiewicz A."/>
            <person name="Zienkiewicz K."/>
            <person name="Morin E."/>
            <person name="Tisserant E."/>
            <person name="Splivallo R."/>
            <person name="Hainaut M."/>
            <person name="Henrissat B."/>
            <person name="Ohm R."/>
            <person name="Kuo A."/>
            <person name="Yan J."/>
            <person name="Lipzen A."/>
            <person name="Nolan M."/>
            <person name="Labutti K."/>
            <person name="Barry K."/>
            <person name="Goldstein A."/>
            <person name="Labbe J."/>
            <person name="Schadt C."/>
            <person name="Tuskan G."/>
            <person name="Grigoriev I."/>
            <person name="Martin F."/>
            <person name="Vilgalys R."/>
            <person name="Bonito G."/>
        </authorList>
    </citation>
    <scope>NUCLEOTIDE SEQUENCE [LARGE SCALE GENOMIC DNA]</scope>
    <source>
        <strain evidence="2 3">AG-77</strain>
    </source>
</reference>
<dbReference type="AlphaFoldDB" id="A0A197KHC2"/>
<dbReference type="Proteomes" id="UP000078512">
    <property type="component" value="Unassembled WGS sequence"/>
</dbReference>
<dbReference type="EMBL" id="KV442011">
    <property type="protein sequence ID" value="OAQ36548.1"/>
    <property type="molecule type" value="Genomic_DNA"/>
</dbReference>
<protein>
    <submittedName>
        <fullName evidence="2">Uncharacterized protein</fullName>
    </submittedName>
</protein>
<sequence length="249" mass="27310">MTVDMGSPARNELLRIAKRYQKRVAALTIRFQSTPSPIPLTRRSSTHSELNKPATSTTTSTTSAIMTTNITNPPLNLAGLSLTGPMVITEAPFQFQLALDALSYLVTQLEREQDDSISSSDATGTGAGASTNTSTGPTPEDLAKLKTCTQAFLTAAYFCLHMATKLSCFSEESCWIGSAGLSRAGSVRNTFMEQDWARGRLYYEAHYIFRLGLEDLLLFMKTNPSTIKLFATFEPSLKELKSETNLRVK</sequence>
<evidence type="ECO:0000256" key="1">
    <source>
        <dbReference type="SAM" id="MobiDB-lite"/>
    </source>
</evidence>
<name>A0A197KHC2_9FUNG</name>
<dbReference type="OrthoDB" id="2392168at2759"/>
<keyword evidence="3" id="KW-1185">Reference proteome</keyword>
<evidence type="ECO:0000313" key="2">
    <source>
        <dbReference type="EMBL" id="OAQ36548.1"/>
    </source>
</evidence>
<feature type="compositionally biased region" description="Low complexity" evidence="1">
    <location>
        <begin position="116"/>
        <end position="138"/>
    </location>
</feature>
<organism evidence="2 3">
    <name type="scientific">Linnemannia elongata AG-77</name>
    <dbReference type="NCBI Taxonomy" id="1314771"/>
    <lineage>
        <taxon>Eukaryota</taxon>
        <taxon>Fungi</taxon>
        <taxon>Fungi incertae sedis</taxon>
        <taxon>Mucoromycota</taxon>
        <taxon>Mortierellomycotina</taxon>
        <taxon>Mortierellomycetes</taxon>
        <taxon>Mortierellales</taxon>
        <taxon>Mortierellaceae</taxon>
        <taxon>Linnemannia</taxon>
    </lineage>
</organism>
<proteinExistence type="predicted"/>